<dbReference type="SUPFAM" id="SSF54001">
    <property type="entry name" value="Cysteine proteinases"/>
    <property type="match status" value="1"/>
</dbReference>
<dbReference type="EMBL" id="CP071796">
    <property type="protein sequence ID" value="QTD47026.1"/>
    <property type="molecule type" value="Genomic_DNA"/>
</dbReference>
<feature type="signal peptide" evidence="6">
    <location>
        <begin position="1"/>
        <end position="20"/>
    </location>
</feature>
<keyword evidence="3" id="KW-0378">Hydrolase</keyword>
<accession>A0A975H556</accession>
<evidence type="ECO:0000313" key="8">
    <source>
        <dbReference type="EMBL" id="QTD47026.1"/>
    </source>
</evidence>
<dbReference type="InterPro" id="IPR051202">
    <property type="entry name" value="Peptidase_C40"/>
</dbReference>
<reference evidence="8" key="1">
    <citation type="submission" date="2021-03" db="EMBL/GenBank/DDBJ databases">
        <title>Ottowia sp. 27C isolated from the cloaca of a Giant Asian pond turtle (Heosemys grandis).</title>
        <authorList>
            <person name="Spergser J."/>
            <person name="Busse H.-J."/>
        </authorList>
    </citation>
    <scope>NUCLEOTIDE SEQUENCE</scope>
    <source>
        <strain evidence="8">27C</strain>
    </source>
</reference>
<evidence type="ECO:0000256" key="1">
    <source>
        <dbReference type="ARBA" id="ARBA00007074"/>
    </source>
</evidence>
<evidence type="ECO:0000256" key="5">
    <source>
        <dbReference type="SAM" id="MobiDB-lite"/>
    </source>
</evidence>
<keyword evidence="4" id="KW-0788">Thiol protease</keyword>
<sequence>MKKKIAALILLAAGIHTANAAPTQDELGNLLTQKGLATRLGDSIQQATDRAAELVMNAMGSLGVPYRMGGTSADTGFDCSGFVRAMVQQTAGLLLPRTAADQAASTAKIEKAELKPGDLVFFNTMRRSYSHVGIYMGDGKFIHSPRSGSHVRVESMNIGYWQNRFDGARRVLSGEQSAKAANSSRVIDRDSPAPTTVRLGGSFGRSAPETAAPATPAAGDSSI</sequence>
<dbReference type="Proteomes" id="UP000663903">
    <property type="component" value="Chromosome"/>
</dbReference>
<comment type="similarity">
    <text evidence="1">Belongs to the peptidase C40 family.</text>
</comment>
<dbReference type="InterPro" id="IPR000064">
    <property type="entry name" value="NLP_P60_dom"/>
</dbReference>
<dbReference type="GO" id="GO:0006508">
    <property type="term" value="P:proteolysis"/>
    <property type="evidence" value="ECO:0007669"/>
    <property type="project" value="UniProtKB-KW"/>
</dbReference>
<dbReference type="PANTHER" id="PTHR47053">
    <property type="entry name" value="MUREIN DD-ENDOPEPTIDASE MEPH-RELATED"/>
    <property type="match status" value="1"/>
</dbReference>
<keyword evidence="9" id="KW-1185">Reference proteome</keyword>
<dbReference type="PROSITE" id="PS51935">
    <property type="entry name" value="NLPC_P60"/>
    <property type="match status" value="1"/>
</dbReference>
<organism evidence="8 9">
    <name type="scientific">Ottowia testudinis</name>
    <dbReference type="NCBI Taxonomy" id="2816950"/>
    <lineage>
        <taxon>Bacteria</taxon>
        <taxon>Pseudomonadati</taxon>
        <taxon>Pseudomonadota</taxon>
        <taxon>Betaproteobacteria</taxon>
        <taxon>Burkholderiales</taxon>
        <taxon>Comamonadaceae</taxon>
        <taxon>Ottowia</taxon>
    </lineage>
</organism>
<protein>
    <submittedName>
        <fullName evidence="8">C40 family peptidase</fullName>
    </submittedName>
</protein>
<dbReference type="PANTHER" id="PTHR47053:SF1">
    <property type="entry name" value="MUREIN DD-ENDOPEPTIDASE MEPH-RELATED"/>
    <property type="match status" value="1"/>
</dbReference>
<proteinExistence type="inferred from homology"/>
<evidence type="ECO:0000259" key="7">
    <source>
        <dbReference type="PROSITE" id="PS51935"/>
    </source>
</evidence>
<dbReference type="InterPro" id="IPR038765">
    <property type="entry name" value="Papain-like_cys_pep_sf"/>
</dbReference>
<feature type="compositionally biased region" description="Low complexity" evidence="5">
    <location>
        <begin position="207"/>
        <end position="223"/>
    </location>
</feature>
<name>A0A975H556_9BURK</name>
<gene>
    <name evidence="8" type="ORF">J1M35_09255</name>
</gene>
<feature type="region of interest" description="Disordered" evidence="5">
    <location>
        <begin position="182"/>
        <end position="223"/>
    </location>
</feature>
<dbReference type="KEGG" id="otd:J1M35_09255"/>
<feature type="chain" id="PRO_5037974660" evidence="6">
    <location>
        <begin position="21"/>
        <end position="223"/>
    </location>
</feature>
<dbReference type="Pfam" id="PF00877">
    <property type="entry name" value="NLPC_P60"/>
    <property type="match status" value="1"/>
</dbReference>
<evidence type="ECO:0000256" key="2">
    <source>
        <dbReference type="ARBA" id="ARBA00022670"/>
    </source>
</evidence>
<evidence type="ECO:0000256" key="6">
    <source>
        <dbReference type="SAM" id="SignalP"/>
    </source>
</evidence>
<dbReference type="GO" id="GO:0008234">
    <property type="term" value="F:cysteine-type peptidase activity"/>
    <property type="evidence" value="ECO:0007669"/>
    <property type="project" value="UniProtKB-KW"/>
</dbReference>
<evidence type="ECO:0000256" key="3">
    <source>
        <dbReference type="ARBA" id="ARBA00022801"/>
    </source>
</evidence>
<evidence type="ECO:0000313" key="9">
    <source>
        <dbReference type="Proteomes" id="UP000663903"/>
    </source>
</evidence>
<evidence type="ECO:0000256" key="4">
    <source>
        <dbReference type="ARBA" id="ARBA00022807"/>
    </source>
</evidence>
<keyword evidence="2" id="KW-0645">Protease</keyword>
<dbReference type="AlphaFoldDB" id="A0A975H556"/>
<dbReference type="Gene3D" id="3.90.1720.10">
    <property type="entry name" value="endopeptidase domain like (from Nostoc punctiforme)"/>
    <property type="match status" value="1"/>
</dbReference>
<feature type="domain" description="NlpC/P60" evidence="7">
    <location>
        <begin position="48"/>
        <end position="172"/>
    </location>
</feature>
<keyword evidence="6" id="KW-0732">Signal</keyword>